<dbReference type="Pfam" id="PF14176">
    <property type="entry name" value="YxiJ"/>
    <property type="match status" value="1"/>
</dbReference>
<dbReference type="AlphaFoldDB" id="A0A410X3I5"/>
<accession>A0A410X3I5</accession>
<gene>
    <name evidence="1" type="ORF">PC41400_27170</name>
</gene>
<proteinExistence type="predicted"/>
<dbReference type="InterPro" id="IPR025551">
    <property type="entry name" value="WapI/YxiJ-like"/>
</dbReference>
<dbReference type="KEGG" id="pchi:PC41400_27170"/>
<protein>
    <recommendedName>
        <fullName evidence="3">YxiJ-like protein</fullName>
    </recommendedName>
</protein>
<evidence type="ECO:0000313" key="1">
    <source>
        <dbReference type="EMBL" id="QAV21157.1"/>
    </source>
</evidence>
<organism evidence="1 2">
    <name type="scientific">Paenibacillus chitinolyticus</name>
    <dbReference type="NCBI Taxonomy" id="79263"/>
    <lineage>
        <taxon>Bacteria</taxon>
        <taxon>Bacillati</taxon>
        <taxon>Bacillota</taxon>
        <taxon>Bacilli</taxon>
        <taxon>Bacillales</taxon>
        <taxon>Paenibacillaceae</taxon>
        <taxon>Paenibacillus</taxon>
    </lineage>
</organism>
<sequence>MLLYTMDLSRPFPYKDLERIKQDFELELSLLSEEACLNADFNDYCVTVAGTISYVLSGSEENIPSRQMQLMKMNFFERFPSYKFFENKVSHYPAFQKELNSFEEARVLVLRYFIR</sequence>
<evidence type="ECO:0000313" key="2">
    <source>
        <dbReference type="Proteomes" id="UP000288943"/>
    </source>
</evidence>
<dbReference type="Proteomes" id="UP000288943">
    <property type="component" value="Chromosome"/>
</dbReference>
<dbReference type="EMBL" id="CP026520">
    <property type="protein sequence ID" value="QAV21157.1"/>
    <property type="molecule type" value="Genomic_DNA"/>
</dbReference>
<dbReference type="OrthoDB" id="2083321at2"/>
<reference evidence="1 2" key="1">
    <citation type="submission" date="2018-01" db="EMBL/GenBank/DDBJ databases">
        <title>The whole genome sequencing and assembly of Paenibacillus chitinolyticus KCCM 41400 strain.</title>
        <authorList>
            <person name="Kim J.-Y."/>
            <person name="Park M.-K."/>
            <person name="Lee Y.-J."/>
            <person name="Yi H."/>
            <person name="Bahn Y.-S."/>
            <person name="Kim J.F."/>
            <person name="Lee D.-W."/>
        </authorList>
    </citation>
    <scope>NUCLEOTIDE SEQUENCE [LARGE SCALE GENOMIC DNA]</scope>
    <source>
        <strain evidence="1 2">KCCM 41400</strain>
    </source>
</reference>
<name>A0A410X3I5_9BACL</name>
<evidence type="ECO:0008006" key="3">
    <source>
        <dbReference type="Google" id="ProtNLM"/>
    </source>
</evidence>